<feature type="domain" description="Helicase ATP-binding" evidence="7">
    <location>
        <begin position="26"/>
        <end position="195"/>
    </location>
</feature>
<dbReference type="CDD" id="cd18787">
    <property type="entry name" value="SF2_C_DEAD"/>
    <property type="match status" value="1"/>
</dbReference>
<dbReference type="GO" id="GO:0004386">
    <property type="term" value="F:helicase activity"/>
    <property type="evidence" value="ECO:0007669"/>
    <property type="project" value="UniProtKB-KW"/>
</dbReference>
<dbReference type="SMART" id="SM00490">
    <property type="entry name" value="HELICc"/>
    <property type="match status" value="1"/>
</dbReference>
<gene>
    <name evidence="9" type="ORF">ACEN34_10885</name>
</gene>
<dbReference type="InterPro" id="IPR011545">
    <property type="entry name" value="DEAD/DEAH_box_helicase_dom"/>
</dbReference>
<evidence type="ECO:0000256" key="5">
    <source>
        <dbReference type="RuleBase" id="RU000492"/>
    </source>
</evidence>
<dbReference type="InterPro" id="IPR044742">
    <property type="entry name" value="DEAD/DEAH_RhlB"/>
</dbReference>
<feature type="domain" description="Helicase C-terminal" evidence="8">
    <location>
        <begin position="221"/>
        <end position="370"/>
    </location>
</feature>
<dbReference type="PROSITE" id="PS50096">
    <property type="entry name" value="IQ"/>
    <property type="match status" value="1"/>
</dbReference>
<accession>A0ABW8UE38</accession>
<comment type="caution">
    <text evidence="9">The sequence shown here is derived from an EMBL/GenBank/DDBJ whole genome shotgun (WGS) entry which is preliminary data.</text>
</comment>
<keyword evidence="2 5" id="KW-0378">Hydrolase</keyword>
<dbReference type="InterPro" id="IPR001650">
    <property type="entry name" value="Helicase_C-like"/>
</dbReference>
<dbReference type="PROSITE" id="PS51194">
    <property type="entry name" value="HELICASE_CTER"/>
    <property type="match status" value="1"/>
</dbReference>
<dbReference type="Pfam" id="PF00271">
    <property type="entry name" value="Helicase_C"/>
    <property type="match status" value="1"/>
</dbReference>
<reference evidence="9 10" key="1">
    <citation type="submission" date="2024-08" db="EMBL/GenBank/DDBJ databases">
        <authorList>
            <person name="Arias E."/>
        </authorList>
    </citation>
    <scope>NUCLEOTIDE SEQUENCE [LARGE SCALE GENOMIC DNA]</scope>
    <source>
        <strain evidence="9 10">FAM 25317</strain>
    </source>
</reference>
<feature type="compositionally biased region" description="Basic residues" evidence="6">
    <location>
        <begin position="392"/>
        <end position="410"/>
    </location>
</feature>
<evidence type="ECO:0000259" key="7">
    <source>
        <dbReference type="PROSITE" id="PS51192"/>
    </source>
</evidence>
<evidence type="ECO:0000256" key="6">
    <source>
        <dbReference type="SAM" id="MobiDB-lite"/>
    </source>
</evidence>
<dbReference type="CDD" id="cd00268">
    <property type="entry name" value="DEADc"/>
    <property type="match status" value="1"/>
</dbReference>
<dbReference type="PANTHER" id="PTHR47963">
    <property type="entry name" value="DEAD-BOX ATP-DEPENDENT RNA HELICASE 47, MITOCHONDRIAL"/>
    <property type="match status" value="1"/>
</dbReference>
<evidence type="ECO:0000256" key="4">
    <source>
        <dbReference type="ARBA" id="ARBA00022840"/>
    </source>
</evidence>
<evidence type="ECO:0000256" key="2">
    <source>
        <dbReference type="ARBA" id="ARBA00022801"/>
    </source>
</evidence>
<feature type="compositionally biased region" description="Basic and acidic residues" evidence="6">
    <location>
        <begin position="411"/>
        <end position="421"/>
    </location>
</feature>
<keyword evidence="1 5" id="KW-0547">Nucleotide-binding</keyword>
<dbReference type="Pfam" id="PF00270">
    <property type="entry name" value="DEAD"/>
    <property type="match status" value="1"/>
</dbReference>
<keyword evidence="10" id="KW-1185">Reference proteome</keyword>
<proteinExistence type="inferred from homology"/>
<evidence type="ECO:0000256" key="3">
    <source>
        <dbReference type="ARBA" id="ARBA00022806"/>
    </source>
</evidence>
<evidence type="ECO:0000313" key="10">
    <source>
        <dbReference type="Proteomes" id="UP001625389"/>
    </source>
</evidence>
<evidence type="ECO:0000259" key="8">
    <source>
        <dbReference type="PROSITE" id="PS51194"/>
    </source>
</evidence>
<dbReference type="PROSITE" id="PS00039">
    <property type="entry name" value="DEAD_ATP_HELICASE"/>
    <property type="match status" value="1"/>
</dbReference>
<keyword evidence="3 5" id="KW-0347">Helicase</keyword>
<dbReference type="InterPro" id="IPR027417">
    <property type="entry name" value="P-loop_NTPase"/>
</dbReference>
<dbReference type="Proteomes" id="UP001625389">
    <property type="component" value="Unassembled WGS sequence"/>
</dbReference>
<comment type="similarity">
    <text evidence="5">Belongs to the DEAD box helicase family.</text>
</comment>
<protein>
    <submittedName>
        <fullName evidence="9">DEAD/DEAH box helicase</fullName>
        <ecNumber evidence="9">3.6.4.-</ecNumber>
    </submittedName>
</protein>
<dbReference type="InterPro" id="IPR000629">
    <property type="entry name" value="RNA-helicase_DEAD-box_CS"/>
</dbReference>
<dbReference type="PROSITE" id="PS51192">
    <property type="entry name" value="HELICASE_ATP_BIND_1"/>
    <property type="match status" value="1"/>
</dbReference>
<dbReference type="Gene3D" id="3.40.50.300">
    <property type="entry name" value="P-loop containing nucleotide triphosphate hydrolases"/>
    <property type="match status" value="2"/>
</dbReference>
<dbReference type="InterPro" id="IPR014001">
    <property type="entry name" value="Helicase_ATP-bd"/>
</dbReference>
<organism evidence="9 10">
    <name type="scientific">Loigolactobacillus zhaoyuanensis</name>
    <dbReference type="NCBI Taxonomy" id="2486017"/>
    <lineage>
        <taxon>Bacteria</taxon>
        <taxon>Bacillati</taxon>
        <taxon>Bacillota</taxon>
        <taxon>Bacilli</taxon>
        <taxon>Lactobacillales</taxon>
        <taxon>Lactobacillaceae</taxon>
        <taxon>Loigolactobacillus</taxon>
    </lineage>
</organism>
<dbReference type="SMART" id="SM00487">
    <property type="entry name" value="DEXDc"/>
    <property type="match status" value="1"/>
</dbReference>
<keyword evidence="4 5" id="KW-0067">ATP-binding</keyword>
<sequence>MVSKIFEPVWQELGFDEPTAIQTAVYQPLKDDDSVLGLAPTGSGKTLAFALPLLEKIVPGDGLQLLILAPAQELAMQERTAIQPFAKAAGVKIQAVVGGANVRRQIERLKQKPEVIVATPGRLLELIDQRKVKMHTLQTIVVDEADKLLTDESRERTRDVVRRAPGETQLAFFSATKIPVLDELPKWFAVPVTLIDVRAEDTSAGEVQQIFLDAPIRKRVDLLRRLSHIDDFYGLVFFATLAELEKVAKILSHQHVPVAILDSELRQTEREQALTALRKRQIKLLLTTDVSGRGLDIAALPAVVNYDLPPDLITYIHRAGRTGRMGHAGWVITLGNERQYRDLKQLVRSRYQVERGYLYQGTLSTTKPEHEQHQPKKKSPAPAAKKEAVLVKAKKKKQRQRNRLNKGKRKKVDEGDNHDRV</sequence>
<evidence type="ECO:0000313" key="9">
    <source>
        <dbReference type="EMBL" id="MFL2030116.1"/>
    </source>
</evidence>
<dbReference type="SUPFAM" id="SSF52540">
    <property type="entry name" value="P-loop containing nucleoside triphosphate hydrolases"/>
    <property type="match status" value="1"/>
</dbReference>
<dbReference type="PANTHER" id="PTHR47963:SF7">
    <property type="entry name" value="ATP-DEPENDENT RNA HELICASE YFML-RELATED"/>
    <property type="match status" value="1"/>
</dbReference>
<dbReference type="RefSeq" id="WP_407137666.1">
    <property type="nucleotide sequence ID" value="NZ_JBGQPK010000060.1"/>
</dbReference>
<dbReference type="EC" id="3.6.4.-" evidence="9"/>
<dbReference type="EMBL" id="JBGQPK010000060">
    <property type="protein sequence ID" value="MFL2030116.1"/>
    <property type="molecule type" value="Genomic_DNA"/>
</dbReference>
<dbReference type="GO" id="GO:0016787">
    <property type="term" value="F:hydrolase activity"/>
    <property type="evidence" value="ECO:0007669"/>
    <property type="project" value="UniProtKB-KW"/>
</dbReference>
<feature type="region of interest" description="Disordered" evidence="6">
    <location>
        <begin position="363"/>
        <end position="421"/>
    </location>
</feature>
<evidence type="ECO:0000256" key="1">
    <source>
        <dbReference type="ARBA" id="ARBA00022741"/>
    </source>
</evidence>
<name>A0ABW8UE38_9LACO</name>
<dbReference type="InterPro" id="IPR050547">
    <property type="entry name" value="DEAD_box_RNA_helicases"/>
</dbReference>